<dbReference type="AlphaFoldDB" id="A0AA35PNS4"/>
<accession>A0AA35PNS4</accession>
<proteinExistence type="predicted"/>
<name>A0AA35PNS4_9SAUR</name>
<protein>
    <submittedName>
        <fullName evidence="1">Uncharacterized protein</fullName>
    </submittedName>
</protein>
<organism evidence="1 2">
    <name type="scientific">Podarcis lilfordi</name>
    <name type="common">Lilford's wall lizard</name>
    <dbReference type="NCBI Taxonomy" id="74358"/>
    <lineage>
        <taxon>Eukaryota</taxon>
        <taxon>Metazoa</taxon>
        <taxon>Chordata</taxon>
        <taxon>Craniata</taxon>
        <taxon>Vertebrata</taxon>
        <taxon>Euteleostomi</taxon>
        <taxon>Lepidosauria</taxon>
        <taxon>Squamata</taxon>
        <taxon>Bifurcata</taxon>
        <taxon>Unidentata</taxon>
        <taxon>Episquamata</taxon>
        <taxon>Laterata</taxon>
        <taxon>Lacertibaenia</taxon>
        <taxon>Lacertidae</taxon>
        <taxon>Podarcis</taxon>
    </lineage>
</organism>
<dbReference type="Proteomes" id="UP001178461">
    <property type="component" value="Chromosome 13"/>
</dbReference>
<reference evidence="1" key="1">
    <citation type="submission" date="2022-12" db="EMBL/GenBank/DDBJ databases">
        <authorList>
            <person name="Alioto T."/>
            <person name="Alioto T."/>
            <person name="Gomez Garrido J."/>
        </authorList>
    </citation>
    <scope>NUCLEOTIDE SEQUENCE</scope>
</reference>
<dbReference type="EMBL" id="OX395138">
    <property type="protein sequence ID" value="CAI5791422.1"/>
    <property type="molecule type" value="Genomic_DNA"/>
</dbReference>
<gene>
    <name evidence="1" type="ORF">PODLI_1B037977</name>
</gene>
<evidence type="ECO:0000313" key="1">
    <source>
        <dbReference type="EMBL" id="CAI5791422.1"/>
    </source>
</evidence>
<keyword evidence="2" id="KW-1185">Reference proteome</keyword>
<evidence type="ECO:0000313" key="2">
    <source>
        <dbReference type="Proteomes" id="UP001178461"/>
    </source>
</evidence>
<sequence length="105" mass="12184">MDCKRSNLSILKEISPECSLEGQILKLRLQDFGHLMRREDSLEKTLMLGTMEGTRRRGQRRTRWLDSVLEATSMSLTKLREAVEDRSAWRALVQGVKQSRRVGHD</sequence>